<dbReference type="Gene3D" id="3.40.50.150">
    <property type="entry name" value="Vaccinia Virus protein VP39"/>
    <property type="match status" value="1"/>
</dbReference>
<dbReference type="RefSeq" id="WP_378221589.1">
    <property type="nucleotide sequence ID" value="NZ_JBHRTK010000012.1"/>
</dbReference>
<dbReference type="GO" id="GO:0102559">
    <property type="term" value="F:peptide chain release factor N(5)-glutamine methyltransferase activity"/>
    <property type="evidence" value="ECO:0007669"/>
    <property type="project" value="UniProtKB-EC"/>
</dbReference>
<evidence type="ECO:0000259" key="6">
    <source>
        <dbReference type="Pfam" id="PF05175"/>
    </source>
</evidence>
<dbReference type="InterPro" id="IPR050320">
    <property type="entry name" value="N5-glutamine_MTase"/>
</dbReference>
<dbReference type="PANTHER" id="PTHR18895">
    <property type="entry name" value="HEMK METHYLTRANSFERASE"/>
    <property type="match status" value="1"/>
</dbReference>
<dbReference type="Gene3D" id="1.10.8.10">
    <property type="entry name" value="DNA helicase RuvA subunit, C-terminal domain"/>
    <property type="match status" value="1"/>
</dbReference>
<feature type="binding site" evidence="5">
    <location>
        <position position="149"/>
    </location>
    <ligand>
        <name>S-adenosyl-L-methionine</name>
        <dbReference type="ChEBI" id="CHEBI:59789"/>
    </ligand>
</feature>
<dbReference type="NCBIfam" id="TIGR03534">
    <property type="entry name" value="RF_mod_PrmC"/>
    <property type="match status" value="1"/>
</dbReference>
<evidence type="ECO:0000313" key="8">
    <source>
        <dbReference type="EMBL" id="MFC3207370.1"/>
    </source>
</evidence>
<proteinExistence type="inferred from homology"/>
<organism evidence="8 9">
    <name type="scientific">Aquamicrobium soli</name>
    <dbReference type="NCBI Taxonomy" id="1811518"/>
    <lineage>
        <taxon>Bacteria</taxon>
        <taxon>Pseudomonadati</taxon>
        <taxon>Pseudomonadota</taxon>
        <taxon>Alphaproteobacteria</taxon>
        <taxon>Hyphomicrobiales</taxon>
        <taxon>Phyllobacteriaceae</taxon>
        <taxon>Aquamicrobium</taxon>
    </lineage>
</organism>
<feature type="domain" description="Methyltransferase small" evidence="6">
    <location>
        <begin position="109"/>
        <end position="197"/>
    </location>
</feature>
<dbReference type="InterPro" id="IPR004556">
    <property type="entry name" value="HemK-like"/>
</dbReference>
<feature type="binding site" evidence="5">
    <location>
        <position position="178"/>
    </location>
    <ligand>
        <name>S-adenosyl-L-methionine</name>
        <dbReference type="ChEBI" id="CHEBI:59789"/>
    </ligand>
</feature>
<keyword evidence="9" id="KW-1185">Reference proteome</keyword>
<dbReference type="InterPro" id="IPR040758">
    <property type="entry name" value="PrmC_N"/>
</dbReference>
<dbReference type="InterPro" id="IPR002052">
    <property type="entry name" value="DNA_methylase_N6_adenine_CS"/>
</dbReference>
<evidence type="ECO:0000256" key="5">
    <source>
        <dbReference type="HAMAP-Rule" id="MF_02126"/>
    </source>
</evidence>
<dbReference type="EMBL" id="JBHRTK010000012">
    <property type="protein sequence ID" value="MFC3207370.1"/>
    <property type="molecule type" value="Genomic_DNA"/>
</dbReference>
<dbReference type="GO" id="GO:0032259">
    <property type="term" value="P:methylation"/>
    <property type="evidence" value="ECO:0007669"/>
    <property type="project" value="UniProtKB-KW"/>
</dbReference>
<dbReference type="NCBIfam" id="TIGR00536">
    <property type="entry name" value="hemK_fam"/>
    <property type="match status" value="1"/>
</dbReference>
<dbReference type="PROSITE" id="PS00092">
    <property type="entry name" value="N6_MTASE"/>
    <property type="match status" value="1"/>
</dbReference>
<feature type="binding site" evidence="5">
    <location>
        <position position="192"/>
    </location>
    <ligand>
        <name>S-adenosyl-L-methionine</name>
        <dbReference type="ChEBI" id="CHEBI:59789"/>
    </ligand>
</feature>
<keyword evidence="2 5" id="KW-0808">Transferase</keyword>
<dbReference type="CDD" id="cd02440">
    <property type="entry name" value="AdoMet_MTases"/>
    <property type="match status" value="1"/>
</dbReference>
<comment type="catalytic activity">
    <reaction evidence="4 5">
        <text>L-glutaminyl-[peptide chain release factor] + S-adenosyl-L-methionine = N(5)-methyl-L-glutaminyl-[peptide chain release factor] + S-adenosyl-L-homocysteine + H(+)</text>
        <dbReference type="Rhea" id="RHEA:42896"/>
        <dbReference type="Rhea" id="RHEA-COMP:10271"/>
        <dbReference type="Rhea" id="RHEA-COMP:10272"/>
        <dbReference type="ChEBI" id="CHEBI:15378"/>
        <dbReference type="ChEBI" id="CHEBI:30011"/>
        <dbReference type="ChEBI" id="CHEBI:57856"/>
        <dbReference type="ChEBI" id="CHEBI:59789"/>
        <dbReference type="ChEBI" id="CHEBI:61891"/>
        <dbReference type="EC" id="2.1.1.297"/>
    </reaction>
</comment>
<comment type="similarity">
    <text evidence="5">Belongs to the protein N5-glutamine methyltransferase family. PrmC subfamily.</text>
</comment>
<dbReference type="Pfam" id="PF05175">
    <property type="entry name" value="MTS"/>
    <property type="match status" value="1"/>
</dbReference>
<feature type="binding site" evidence="5">
    <location>
        <begin position="192"/>
        <end position="195"/>
    </location>
    <ligand>
        <name>substrate</name>
    </ligand>
</feature>
<accession>A0ABV7KCW4</accession>
<keyword evidence="1 5" id="KW-0489">Methyltransferase</keyword>
<feature type="domain" description="Release factor glutamine methyltransferase N-terminal" evidence="7">
    <location>
        <begin position="7"/>
        <end position="77"/>
    </location>
</feature>
<dbReference type="InterPro" id="IPR007848">
    <property type="entry name" value="Small_mtfrase_dom"/>
</dbReference>
<comment type="caution">
    <text evidence="8">The sequence shown here is derived from an EMBL/GenBank/DDBJ whole genome shotgun (WGS) entry which is preliminary data.</text>
</comment>
<dbReference type="EC" id="2.1.1.297" evidence="5"/>
<dbReference type="HAMAP" id="MF_02126">
    <property type="entry name" value="RF_methyltr_PrmC"/>
    <property type="match status" value="1"/>
</dbReference>
<evidence type="ECO:0000256" key="1">
    <source>
        <dbReference type="ARBA" id="ARBA00022603"/>
    </source>
</evidence>
<sequence length="286" mass="30234">MEVTLAELLGVARRRLVEAGIAEAGLDARLLVEHLTATTRADAIARPQQQVPAEAIAAVEDAVARRLAGEPVHRILGFREFYGLRLSLSAETLEPRPDTETLVEAVLPLVEAVAARSGRCRILDLGTGTGAIALALLHTVAAASAAGVDISDDALATAARNAAQLGLSGRFTPLKSNWFSEISGRFDVIVSNPPYIRSDDIGSLQPEVRDFDPRRALDGGPDGLGAYRIIAAGASGHLEPGGYVAVEIGATQKTEVQQVFQANGFVLAEARRDFGANDRVLVFARP</sequence>
<dbReference type="Pfam" id="PF17827">
    <property type="entry name" value="PrmC_N"/>
    <property type="match status" value="1"/>
</dbReference>
<comment type="function">
    <text evidence="5">Methylates the class 1 translation termination release factors RF1/PrfA and RF2/PrfB on the glutamine residue of the universally conserved GGQ motif.</text>
</comment>
<reference evidence="9" key="1">
    <citation type="journal article" date="2019" name="Int. J. Syst. Evol. Microbiol.">
        <title>The Global Catalogue of Microorganisms (GCM) 10K type strain sequencing project: providing services to taxonomists for standard genome sequencing and annotation.</title>
        <authorList>
            <consortium name="The Broad Institute Genomics Platform"/>
            <consortium name="The Broad Institute Genome Sequencing Center for Infectious Disease"/>
            <person name="Wu L."/>
            <person name="Ma J."/>
        </authorList>
    </citation>
    <scope>NUCLEOTIDE SEQUENCE [LARGE SCALE GENOMIC DNA]</scope>
    <source>
        <strain evidence="9">KCTC 52165</strain>
    </source>
</reference>
<dbReference type="Proteomes" id="UP001595583">
    <property type="component" value="Unassembled WGS sequence"/>
</dbReference>
<dbReference type="InterPro" id="IPR019874">
    <property type="entry name" value="RF_methyltr_PrmC"/>
</dbReference>
<name>A0ABV7KCW4_9HYPH</name>
<dbReference type="PANTHER" id="PTHR18895:SF74">
    <property type="entry name" value="MTRF1L RELEASE FACTOR GLUTAMINE METHYLTRANSFERASE"/>
    <property type="match status" value="1"/>
</dbReference>
<gene>
    <name evidence="5 8" type="primary">prmC</name>
    <name evidence="8" type="ORF">ACFOHJ_14180</name>
</gene>
<protein>
    <recommendedName>
        <fullName evidence="5">Release factor glutamine methyltransferase</fullName>
        <shortName evidence="5">RF MTase</shortName>
        <ecNumber evidence="5">2.1.1.297</ecNumber>
    </recommendedName>
    <alternativeName>
        <fullName evidence="5">N5-glutamine methyltransferase PrmC</fullName>
    </alternativeName>
    <alternativeName>
        <fullName evidence="5">Protein-(glutamine-N5) MTase PrmC</fullName>
    </alternativeName>
    <alternativeName>
        <fullName evidence="5">Protein-glutamine N-methyltransferase PrmC</fullName>
    </alternativeName>
</protein>
<evidence type="ECO:0000256" key="4">
    <source>
        <dbReference type="ARBA" id="ARBA00048391"/>
    </source>
</evidence>
<evidence type="ECO:0000256" key="2">
    <source>
        <dbReference type="ARBA" id="ARBA00022679"/>
    </source>
</evidence>
<evidence type="ECO:0000259" key="7">
    <source>
        <dbReference type="Pfam" id="PF17827"/>
    </source>
</evidence>
<evidence type="ECO:0000256" key="3">
    <source>
        <dbReference type="ARBA" id="ARBA00022691"/>
    </source>
</evidence>
<evidence type="ECO:0000313" key="9">
    <source>
        <dbReference type="Proteomes" id="UP001595583"/>
    </source>
</evidence>
<feature type="binding site" evidence="5">
    <location>
        <begin position="126"/>
        <end position="130"/>
    </location>
    <ligand>
        <name>S-adenosyl-L-methionine</name>
        <dbReference type="ChEBI" id="CHEBI:59789"/>
    </ligand>
</feature>
<keyword evidence="3 5" id="KW-0949">S-adenosyl-L-methionine</keyword>
<dbReference type="SUPFAM" id="SSF53335">
    <property type="entry name" value="S-adenosyl-L-methionine-dependent methyltransferases"/>
    <property type="match status" value="1"/>
</dbReference>
<dbReference type="InterPro" id="IPR029063">
    <property type="entry name" value="SAM-dependent_MTases_sf"/>
</dbReference>